<keyword evidence="8 26" id="KW-0812">Transmembrane</keyword>
<feature type="domain" description="Link" evidence="28">
    <location>
        <begin position="32"/>
        <end position="121"/>
    </location>
</feature>
<dbReference type="GO" id="GO:0009986">
    <property type="term" value="C:cell surface"/>
    <property type="evidence" value="ECO:0007669"/>
    <property type="project" value="UniProtKB-ARBA"/>
</dbReference>
<dbReference type="InterPro" id="IPR016187">
    <property type="entry name" value="CTDL_fold"/>
</dbReference>
<feature type="compositionally biased region" description="Basic and acidic residues" evidence="25">
    <location>
        <begin position="217"/>
        <end position="229"/>
    </location>
</feature>
<dbReference type="GO" id="GO:0006954">
    <property type="term" value="P:inflammatory response"/>
    <property type="evidence" value="ECO:0007669"/>
    <property type="project" value="TreeGrafter"/>
</dbReference>
<dbReference type="PROSITE" id="PS01241">
    <property type="entry name" value="LINK_1"/>
    <property type="match status" value="1"/>
</dbReference>
<dbReference type="GO" id="GO:0048731">
    <property type="term" value="P:system development"/>
    <property type="evidence" value="ECO:0007669"/>
    <property type="project" value="UniProtKB-ARBA"/>
</dbReference>
<evidence type="ECO:0000256" key="14">
    <source>
        <dbReference type="ARBA" id="ARBA00023157"/>
    </source>
</evidence>
<dbReference type="SMART" id="SM00445">
    <property type="entry name" value="LINK"/>
    <property type="match status" value="1"/>
</dbReference>
<keyword evidence="5" id="KW-1003">Cell membrane</keyword>
<dbReference type="OrthoDB" id="9938473at2759"/>
<keyword evidence="14" id="KW-1015">Disulfide bond</keyword>
<dbReference type="Gene3D" id="3.10.100.10">
    <property type="entry name" value="Mannose-Binding Protein A, subunit A"/>
    <property type="match status" value="1"/>
</dbReference>
<dbReference type="PRINTS" id="PR00658">
    <property type="entry name" value="CD44"/>
</dbReference>
<dbReference type="InterPro" id="IPR000538">
    <property type="entry name" value="Link_dom"/>
</dbReference>
<evidence type="ECO:0000256" key="6">
    <source>
        <dbReference type="ARBA" id="ARBA00022525"/>
    </source>
</evidence>
<feature type="transmembrane region" description="Helical" evidence="26">
    <location>
        <begin position="270"/>
        <end position="291"/>
    </location>
</feature>
<keyword evidence="7" id="KW-0597">Phosphoprotein</keyword>
<protein>
    <recommendedName>
        <fullName evidence="4">CD44 antigen</fullName>
    </recommendedName>
    <alternativeName>
        <fullName evidence="22">GP90 lymphocyte homing/adhesion receptor</fullName>
    </alternativeName>
    <alternativeName>
        <fullName evidence="21">HUTCH-I</fullName>
    </alternativeName>
    <alternativeName>
        <fullName evidence="23">Hermes antigen</fullName>
    </alternativeName>
    <alternativeName>
        <fullName evidence="20">Hyaluronate receptor</fullName>
    </alternativeName>
    <alternativeName>
        <fullName evidence="18">Phagocytic glycoprotein 1</fullName>
    </alternativeName>
    <alternativeName>
        <fullName evidence="19">Phagocytic glycoprotein I</fullName>
    </alternativeName>
</protein>
<evidence type="ECO:0000256" key="5">
    <source>
        <dbReference type="ARBA" id="ARBA00022475"/>
    </source>
</evidence>
<dbReference type="GO" id="GO:0016323">
    <property type="term" value="C:basolateral plasma membrane"/>
    <property type="evidence" value="ECO:0007669"/>
    <property type="project" value="TreeGrafter"/>
</dbReference>
<evidence type="ECO:0000256" key="12">
    <source>
        <dbReference type="ARBA" id="ARBA00022989"/>
    </source>
</evidence>
<dbReference type="PROSITE" id="PS50963">
    <property type="entry name" value="LINK_2"/>
    <property type="match status" value="1"/>
</dbReference>
<evidence type="ECO:0000256" key="19">
    <source>
        <dbReference type="ARBA" id="ARBA00029928"/>
    </source>
</evidence>
<feature type="region of interest" description="Disordered" evidence="25">
    <location>
        <begin position="162"/>
        <end position="262"/>
    </location>
</feature>
<evidence type="ECO:0000256" key="24">
    <source>
        <dbReference type="PROSITE-ProRule" id="PRU00323"/>
    </source>
</evidence>
<evidence type="ECO:0000256" key="4">
    <source>
        <dbReference type="ARBA" id="ARBA00020474"/>
    </source>
</evidence>
<accession>A0A9Q0Y6D2</accession>
<dbReference type="GO" id="GO:0005576">
    <property type="term" value="C:extracellular region"/>
    <property type="evidence" value="ECO:0007669"/>
    <property type="project" value="UniProtKB-SubCell"/>
</dbReference>
<evidence type="ECO:0000256" key="25">
    <source>
        <dbReference type="SAM" id="MobiDB-lite"/>
    </source>
</evidence>
<evidence type="ECO:0000256" key="23">
    <source>
        <dbReference type="ARBA" id="ARBA00032917"/>
    </source>
</evidence>
<dbReference type="FunFam" id="3.10.100.10:FF:000004">
    <property type="entry name" value="CD44 antigen isoform X2"/>
    <property type="match status" value="1"/>
</dbReference>
<keyword evidence="10" id="KW-0130">Cell adhesion</keyword>
<name>A0A9Q0Y6D2_9SAUR</name>
<gene>
    <name evidence="29" type="ORF">JRQ81_000568</name>
</gene>
<dbReference type="Pfam" id="PF00193">
    <property type="entry name" value="Xlink"/>
    <property type="match status" value="1"/>
</dbReference>
<dbReference type="GO" id="GO:0009653">
    <property type="term" value="P:anatomical structure morphogenesis"/>
    <property type="evidence" value="ECO:0007669"/>
    <property type="project" value="UniProtKB-ARBA"/>
</dbReference>
<comment type="caution">
    <text evidence="29">The sequence shown here is derived from an EMBL/GenBank/DDBJ whole genome shotgun (WGS) entry which is preliminary data.</text>
</comment>
<dbReference type="SUPFAM" id="SSF56436">
    <property type="entry name" value="C-type lectin-like"/>
    <property type="match status" value="1"/>
</dbReference>
<keyword evidence="16" id="KW-0325">Glycoprotein</keyword>
<sequence length="366" mass="40714">MAKFWVCAAVGFYLLPLCLAQIGLNISCRYAGVFHVEKNRRYSLTREDAVELCKALNSTIPTLEQMQKAFDLGFETCRYGYIEDKVVVPRHTPYHLCAANNTGIYVLTSNISDRYDTYCFNSSETREKACEPVVKLYSVWLNHNSTIEIFNADGSRYIEGEKYTDRPPVTEDETSAGSGSANDRGTTEPNFITHGISQYPHHGDSITTPLIDEDEDSNYHREGHPEDQHPQSTSIDPDEHGKGSHRGKSVTPLPGDLPKSQPRMSRIPDWLIVVASLLALALILGVCIAVNSRRRCGQKKKLVINNGKGGIDEKNVGGLNGEASKSQEMVHLVHKEKPEDQTGSRDEFLAIDETQNQQDVALKSGM</sequence>
<evidence type="ECO:0000313" key="30">
    <source>
        <dbReference type="Proteomes" id="UP001142489"/>
    </source>
</evidence>
<evidence type="ECO:0000256" key="21">
    <source>
        <dbReference type="ARBA" id="ARBA00031823"/>
    </source>
</evidence>
<keyword evidence="15" id="KW-0675">Receptor</keyword>
<evidence type="ECO:0000256" key="10">
    <source>
        <dbReference type="ARBA" id="ARBA00022889"/>
    </source>
</evidence>
<evidence type="ECO:0000256" key="17">
    <source>
        <dbReference type="ARBA" id="ARBA00023273"/>
    </source>
</evidence>
<reference evidence="29" key="1">
    <citation type="journal article" date="2023" name="DNA Res.">
        <title>Chromosome-level genome assembly of Phrynocephalus forsythii using third-generation DNA sequencing and Hi-C analysis.</title>
        <authorList>
            <person name="Qi Y."/>
            <person name="Zhao W."/>
            <person name="Zhao Y."/>
            <person name="Niu C."/>
            <person name="Cao S."/>
            <person name="Zhang Y."/>
        </authorList>
    </citation>
    <scope>NUCLEOTIDE SEQUENCE</scope>
    <source>
        <tissue evidence="29">Muscle</tissue>
    </source>
</reference>
<organism evidence="29 30">
    <name type="scientific">Phrynocephalus forsythii</name>
    <dbReference type="NCBI Taxonomy" id="171643"/>
    <lineage>
        <taxon>Eukaryota</taxon>
        <taxon>Metazoa</taxon>
        <taxon>Chordata</taxon>
        <taxon>Craniata</taxon>
        <taxon>Vertebrata</taxon>
        <taxon>Euteleostomi</taxon>
        <taxon>Lepidosauria</taxon>
        <taxon>Squamata</taxon>
        <taxon>Bifurcata</taxon>
        <taxon>Unidentata</taxon>
        <taxon>Episquamata</taxon>
        <taxon>Toxicofera</taxon>
        <taxon>Iguania</taxon>
        <taxon>Acrodonta</taxon>
        <taxon>Agamidae</taxon>
        <taxon>Agaminae</taxon>
        <taxon>Phrynocephalus</taxon>
    </lineage>
</organism>
<evidence type="ECO:0000256" key="15">
    <source>
        <dbReference type="ARBA" id="ARBA00023170"/>
    </source>
</evidence>
<comment type="caution">
    <text evidence="24">Lacks conserved residue(s) required for the propagation of feature annotation.</text>
</comment>
<dbReference type="CDD" id="cd03516">
    <property type="entry name" value="Link_domain_CD44_like"/>
    <property type="match status" value="1"/>
</dbReference>
<keyword evidence="9 27" id="KW-0732">Signal</keyword>
<dbReference type="AlphaFoldDB" id="A0A9Q0Y6D2"/>
<dbReference type="GO" id="GO:0035692">
    <property type="term" value="C:macrophage migration inhibitory factor receptor complex"/>
    <property type="evidence" value="ECO:0007669"/>
    <property type="project" value="TreeGrafter"/>
</dbReference>
<dbReference type="PANTHER" id="PTHR10225:SF6">
    <property type="entry name" value="CD44 ANTIGEN"/>
    <property type="match status" value="1"/>
</dbReference>
<feature type="chain" id="PRO_5040161645" description="CD44 antigen" evidence="27">
    <location>
        <begin position="21"/>
        <end position="366"/>
    </location>
</feature>
<dbReference type="GO" id="GO:0005902">
    <property type="term" value="C:microvillus"/>
    <property type="evidence" value="ECO:0007669"/>
    <property type="project" value="UniProtKB-SubCell"/>
</dbReference>
<evidence type="ECO:0000256" key="27">
    <source>
        <dbReference type="SAM" id="SignalP"/>
    </source>
</evidence>
<evidence type="ECO:0000256" key="7">
    <source>
        <dbReference type="ARBA" id="ARBA00022553"/>
    </source>
</evidence>
<evidence type="ECO:0000256" key="26">
    <source>
        <dbReference type="SAM" id="Phobius"/>
    </source>
</evidence>
<dbReference type="GO" id="GO:0042981">
    <property type="term" value="P:regulation of apoptotic process"/>
    <property type="evidence" value="ECO:0007669"/>
    <property type="project" value="UniProtKB-ARBA"/>
</dbReference>
<dbReference type="GO" id="GO:0005540">
    <property type="term" value="F:hyaluronic acid binding"/>
    <property type="evidence" value="ECO:0007669"/>
    <property type="project" value="InterPro"/>
</dbReference>
<comment type="subcellular location">
    <subcellularLocation>
        <location evidence="2">Cell membrane</location>
        <topology evidence="2">Single-pass type I membrane protein</topology>
    </subcellularLocation>
    <subcellularLocation>
        <location evidence="1">Cell projection</location>
        <location evidence="1">Microvillus</location>
    </subcellularLocation>
    <subcellularLocation>
        <location evidence="3">Secreted</location>
    </subcellularLocation>
</comment>
<dbReference type="Proteomes" id="UP001142489">
    <property type="component" value="Unassembled WGS sequence"/>
</dbReference>
<feature type="compositionally biased region" description="Polar residues" evidence="25">
    <location>
        <begin position="175"/>
        <end position="190"/>
    </location>
</feature>
<evidence type="ECO:0000256" key="22">
    <source>
        <dbReference type="ARBA" id="ARBA00032514"/>
    </source>
</evidence>
<keyword evidence="30" id="KW-1185">Reference proteome</keyword>
<dbReference type="GO" id="GO:0070374">
    <property type="term" value="P:positive regulation of ERK1 and ERK2 cascade"/>
    <property type="evidence" value="ECO:0007669"/>
    <property type="project" value="TreeGrafter"/>
</dbReference>
<dbReference type="InterPro" id="IPR043210">
    <property type="entry name" value="CD44_antigen-like"/>
</dbReference>
<dbReference type="PRINTS" id="PR01265">
    <property type="entry name" value="LINKMODULE"/>
</dbReference>
<proteinExistence type="predicted"/>
<keyword evidence="17" id="KW-0966">Cell projection</keyword>
<evidence type="ECO:0000256" key="20">
    <source>
        <dbReference type="ARBA" id="ARBA00031179"/>
    </source>
</evidence>
<dbReference type="GO" id="GO:0007155">
    <property type="term" value="P:cell adhesion"/>
    <property type="evidence" value="ECO:0007669"/>
    <property type="project" value="UniProtKB-KW"/>
</dbReference>
<dbReference type="EMBL" id="JAPFRF010000001">
    <property type="protein sequence ID" value="KAJ7344618.1"/>
    <property type="molecule type" value="Genomic_DNA"/>
</dbReference>
<dbReference type="InterPro" id="IPR001231">
    <property type="entry name" value="CD44_antigen"/>
</dbReference>
<keyword evidence="11" id="KW-0654">Proteoglycan</keyword>
<dbReference type="GO" id="GO:0004896">
    <property type="term" value="F:cytokine receptor activity"/>
    <property type="evidence" value="ECO:0007669"/>
    <property type="project" value="TreeGrafter"/>
</dbReference>
<feature type="signal peptide" evidence="27">
    <location>
        <begin position="1"/>
        <end position="20"/>
    </location>
</feature>
<evidence type="ECO:0000256" key="9">
    <source>
        <dbReference type="ARBA" id="ARBA00022729"/>
    </source>
</evidence>
<evidence type="ECO:0000256" key="8">
    <source>
        <dbReference type="ARBA" id="ARBA00022692"/>
    </source>
</evidence>
<keyword evidence="12 26" id="KW-1133">Transmembrane helix</keyword>
<keyword evidence="6" id="KW-0964">Secreted</keyword>
<dbReference type="InterPro" id="IPR016186">
    <property type="entry name" value="C-type_lectin-like/link_sf"/>
</dbReference>
<evidence type="ECO:0000259" key="28">
    <source>
        <dbReference type="PROSITE" id="PS50963"/>
    </source>
</evidence>
<evidence type="ECO:0000256" key="2">
    <source>
        <dbReference type="ARBA" id="ARBA00004251"/>
    </source>
</evidence>
<keyword evidence="13 26" id="KW-0472">Membrane</keyword>
<evidence type="ECO:0000256" key="11">
    <source>
        <dbReference type="ARBA" id="ARBA00022974"/>
    </source>
</evidence>
<evidence type="ECO:0000313" key="29">
    <source>
        <dbReference type="EMBL" id="KAJ7344618.1"/>
    </source>
</evidence>
<evidence type="ECO:0000256" key="13">
    <source>
        <dbReference type="ARBA" id="ARBA00023136"/>
    </source>
</evidence>
<dbReference type="PANTHER" id="PTHR10225">
    <property type="entry name" value="HYALURONAN RECEPTOR"/>
    <property type="match status" value="1"/>
</dbReference>
<evidence type="ECO:0000256" key="16">
    <source>
        <dbReference type="ARBA" id="ARBA00023180"/>
    </source>
</evidence>
<evidence type="ECO:0000256" key="18">
    <source>
        <dbReference type="ARBA" id="ARBA00029917"/>
    </source>
</evidence>
<evidence type="ECO:0000256" key="3">
    <source>
        <dbReference type="ARBA" id="ARBA00004613"/>
    </source>
</evidence>
<evidence type="ECO:0000256" key="1">
    <source>
        <dbReference type="ARBA" id="ARBA00004105"/>
    </source>
</evidence>